<dbReference type="InterPro" id="IPR056123">
    <property type="entry name" value="DUF7706"/>
</dbReference>
<reference evidence="1 2" key="1">
    <citation type="submission" date="2019-09" db="EMBL/GenBank/DDBJ databases">
        <authorList>
            <person name="Chandra G."/>
            <person name="Truman W A."/>
        </authorList>
    </citation>
    <scope>NUCLEOTIDE SEQUENCE [LARGE SCALE GENOMIC DNA]</scope>
    <source>
        <strain evidence="1">PS880</strain>
    </source>
</reference>
<evidence type="ECO:0000313" key="2">
    <source>
        <dbReference type="Proteomes" id="UP000375525"/>
    </source>
</evidence>
<evidence type="ECO:0000313" key="1">
    <source>
        <dbReference type="EMBL" id="VVP31138.1"/>
    </source>
</evidence>
<dbReference type="RefSeq" id="WP_150781405.1">
    <property type="nucleotide sequence ID" value="NZ_CABVIH010000023.1"/>
</dbReference>
<dbReference type="OrthoDB" id="6461494at2"/>
<accession>A0A5E7N1Z6</accession>
<gene>
    <name evidence="1" type="ORF">PS880_04345</name>
</gene>
<sequence length="76" mass="8377">MSDSPHLILTAENPRTEETVFAEFERSEICALAQLVERLSFSDCRANAADDDEAYLMIDALAKLQFFLAGAGIAPR</sequence>
<name>A0A5E7N1Z6_PSEFL</name>
<organism evidence="1 2">
    <name type="scientific">Pseudomonas fluorescens</name>
    <dbReference type="NCBI Taxonomy" id="294"/>
    <lineage>
        <taxon>Bacteria</taxon>
        <taxon>Pseudomonadati</taxon>
        <taxon>Pseudomonadota</taxon>
        <taxon>Gammaproteobacteria</taxon>
        <taxon>Pseudomonadales</taxon>
        <taxon>Pseudomonadaceae</taxon>
        <taxon>Pseudomonas</taxon>
    </lineage>
</organism>
<proteinExistence type="predicted"/>
<dbReference type="Proteomes" id="UP000375525">
    <property type="component" value="Unassembled WGS sequence"/>
</dbReference>
<dbReference type="EMBL" id="CABVIH010000023">
    <property type="protein sequence ID" value="VVP31138.1"/>
    <property type="molecule type" value="Genomic_DNA"/>
</dbReference>
<dbReference type="AlphaFoldDB" id="A0A5E7N1Z6"/>
<dbReference type="Pfam" id="PF24806">
    <property type="entry name" value="DUF7706"/>
    <property type="match status" value="1"/>
</dbReference>
<protein>
    <submittedName>
        <fullName evidence="1">Uncharacterized protein</fullName>
    </submittedName>
</protein>